<reference evidence="1 2" key="1">
    <citation type="journal article" date="2024" name="Plant Biotechnol. J.">
        <title>Genome and CRISPR/Cas9 system of a widespread forest tree (Populus alba) in the world.</title>
        <authorList>
            <person name="Liu Y.J."/>
            <person name="Jiang P.F."/>
            <person name="Han X.M."/>
            <person name="Li X.Y."/>
            <person name="Wang H.M."/>
            <person name="Wang Y.J."/>
            <person name="Wang X.X."/>
            <person name="Zeng Q.Y."/>
        </authorList>
    </citation>
    <scope>NUCLEOTIDE SEQUENCE [LARGE SCALE GENOMIC DNA]</scope>
    <source>
        <strain evidence="2">cv. PAL-ZL1</strain>
    </source>
</reference>
<accession>A0ACC4CN81</accession>
<gene>
    <name evidence="1" type="ORF">D5086_007079</name>
</gene>
<evidence type="ECO:0000313" key="2">
    <source>
        <dbReference type="Proteomes" id="UP000309997"/>
    </source>
</evidence>
<sequence length="72" mass="8016">MLLLQMDVRMVHTYAVLVTYALLLVSHKYLCIKASFQTSAGDTGSLSELLQGIISIQLSVLYIVYFSCKEPS</sequence>
<organism evidence="1 2">
    <name type="scientific">Populus alba</name>
    <name type="common">White poplar</name>
    <dbReference type="NCBI Taxonomy" id="43335"/>
    <lineage>
        <taxon>Eukaryota</taxon>
        <taxon>Viridiplantae</taxon>
        <taxon>Streptophyta</taxon>
        <taxon>Embryophyta</taxon>
        <taxon>Tracheophyta</taxon>
        <taxon>Spermatophyta</taxon>
        <taxon>Magnoliopsida</taxon>
        <taxon>eudicotyledons</taxon>
        <taxon>Gunneridae</taxon>
        <taxon>Pentapetalae</taxon>
        <taxon>rosids</taxon>
        <taxon>fabids</taxon>
        <taxon>Malpighiales</taxon>
        <taxon>Salicaceae</taxon>
        <taxon>Saliceae</taxon>
        <taxon>Populus</taxon>
    </lineage>
</organism>
<evidence type="ECO:0000313" key="1">
    <source>
        <dbReference type="EMBL" id="KAL3599161.1"/>
    </source>
</evidence>
<name>A0ACC4CN81_POPAL</name>
<keyword evidence="2" id="KW-1185">Reference proteome</keyword>
<proteinExistence type="predicted"/>
<protein>
    <submittedName>
        <fullName evidence="1">Uncharacterized protein</fullName>
    </submittedName>
</protein>
<dbReference type="EMBL" id="RCHU02000003">
    <property type="protein sequence ID" value="KAL3599161.1"/>
    <property type="molecule type" value="Genomic_DNA"/>
</dbReference>
<dbReference type="Proteomes" id="UP000309997">
    <property type="component" value="Unassembled WGS sequence"/>
</dbReference>
<comment type="caution">
    <text evidence="1">The sequence shown here is derived from an EMBL/GenBank/DDBJ whole genome shotgun (WGS) entry which is preliminary data.</text>
</comment>